<dbReference type="EMBL" id="SLUM01000008">
    <property type="protein sequence ID" value="TCL58187.1"/>
    <property type="molecule type" value="Genomic_DNA"/>
</dbReference>
<gene>
    <name evidence="2" type="ORF">EDD77_10855</name>
</gene>
<protein>
    <submittedName>
        <fullName evidence="2">Uncharacterized protein</fullName>
    </submittedName>
</protein>
<evidence type="ECO:0000313" key="2">
    <source>
        <dbReference type="EMBL" id="TCL58187.1"/>
    </source>
</evidence>
<sequence>MLLPIIMICVCALLGGGTLIFLKLSAKHKKSKNKDKEELAQITANEFVNVKDIRGNFLYTRDNLALAYLKIYPISTELFSKNEKRLIAKQLTVSLSSAQYPFQLLAVSRPVDISPLLSELSATLTSSSDVKQKELLKQEIVEMGAFALSGEVVERQFYIKIWDRISDGVERDLLQKLKLLGGYFSDSGIQTEILQQQDIVRLCNLVNNPAYVHLEDSGINAAIPILESVGVV</sequence>
<dbReference type="AlphaFoldDB" id="A0A4V2QBY4"/>
<dbReference type="STRING" id="1650663.GCA_001486665_01518"/>
<comment type="caution">
    <text evidence="2">The sequence shown here is derived from an EMBL/GenBank/DDBJ whole genome shotgun (WGS) entry which is preliminary data.</text>
</comment>
<accession>A0A4V2QBY4</accession>
<dbReference type="Proteomes" id="UP000295184">
    <property type="component" value="Unassembled WGS sequence"/>
</dbReference>
<dbReference type="RefSeq" id="WP_341439601.1">
    <property type="nucleotide sequence ID" value="NZ_CABKVM010000016.1"/>
</dbReference>
<reference evidence="2 3" key="1">
    <citation type="submission" date="2019-03" db="EMBL/GenBank/DDBJ databases">
        <title>Genomic Encyclopedia of Type Strains, Phase IV (KMG-IV): sequencing the most valuable type-strain genomes for metagenomic binning, comparative biology and taxonomic classification.</title>
        <authorList>
            <person name="Goeker M."/>
        </authorList>
    </citation>
    <scope>NUCLEOTIDE SEQUENCE [LARGE SCALE GENOMIC DNA]</scope>
    <source>
        <strain evidence="2 3">DSM 100451</strain>
    </source>
</reference>
<evidence type="ECO:0000313" key="3">
    <source>
        <dbReference type="Proteomes" id="UP000295184"/>
    </source>
</evidence>
<proteinExistence type="predicted"/>
<evidence type="ECO:0000256" key="1">
    <source>
        <dbReference type="SAM" id="Phobius"/>
    </source>
</evidence>
<name>A0A4V2QBY4_9FIRM</name>
<keyword evidence="1" id="KW-1133">Transmembrane helix</keyword>
<organism evidence="2 3">
    <name type="scientific">Allofournierella massiliensis</name>
    <dbReference type="NCBI Taxonomy" id="1650663"/>
    <lineage>
        <taxon>Bacteria</taxon>
        <taxon>Bacillati</taxon>
        <taxon>Bacillota</taxon>
        <taxon>Clostridia</taxon>
        <taxon>Eubacteriales</taxon>
        <taxon>Oscillospiraceae</taxon>
        <taxon>Allofournierella</taxon>
    </lineage>
</organism>
<keyword evidence="1" id="KW-0812">Transmembrane</keyword>
<keyword evidence="1" id="KW-0472">Membrane</keyword>
<feature type="transmembrane region" description="Helical" evidence="1">
    <location>
        <begin position="6"/>
        <end position="26"/>
    </location>
</feature>